<reference evidence="2 3" key="1">
    <citation type="submission" date="2015-09" db="EMBL/GenBank/DDBJ databases">
        <title>Draft genome of a European isolate of the apple canker pathogen Neonectria ditissima.</title>
        <authorList>
            <person name="Gomez-Cortecero A."/>
            <person name="Harrison R.J."/>
            <person name="Armitage A.D."/>
        </authorList>
    </citation>
    <scope>NUCLEOTIDE SEQUENCE [LARGE SCALE GENOMIC DNA]</scope>
    <source>
        <strain evidence="2 3">R09/05</strain>
    </source>
</reference>
<name>A0A0P7BHQ8_9HYPO</name>
<evidence type="ECO:0000313" key="2">
    <source>
        <dbReference type="EMBL" id="KPM40478.1"/>
    </source>
</evidence>
<gene>
    <name evidence="2" type="ORF">AK830_g6085</name>
</gene>
<dbReference type="PANTHER" id="PTHR43283:SF7">
    <property type="entry name" value="BETA-LACTAMASE-RELATED DOMAIN-CONTAINING PROTEIN"/>
    <property type="match status" value="1"/>
</dbReference>
<keyword evidence="3" id="KW-1185">Reference proteome</keyword>
<dbReference type="STRING" id="78410.A0A0P7BHQ8"/>
<dbReference type="InterPro" id="IPR001466">
    <property type="entry name" value="Beta-lactam-related"/>
</dbReference>
<dbReference type="SUPFAM" id="SSF56601">
    <property type="entry name" value="beta-lactamase/transpeptidase-like"/>
    <property type="match status" value="1"/>
</dbReference>
<dbReference type="AlphaFoldDB" id="A0A0P7BHQ8"/>
<dbReference type="OrthoDB" id="428260at2759"/>
<comment type="caution">
    <text evidence="2">The sequence shown here is derived from an EMBL/GenBank/DDBJ whole genome shotgun (WGS) entry which is preliminary data.</text>
</comment>
<dbReference type="EMBL" id="LKCW01000082">
    <property type="protein sequence ID" value="KPM40478.1"/>
    <property type="molecule type" value="Genomic_DNA"/>
</dbReference>
<dbReference type="Pfam" id="PF00144">
    <property type="entry name" value="Beta-lactamase"/>
    <property type="match status" value="1"/>
</dbReference>
<dbReference type="InterPro" id="IPR012338">
    <property type="entry name" value="Beta-lactam/transpept-like"/>
</dbReference>
<proteinExistence type="predicted"/>
<sequence length="382" mass="41716">MTTDITNWREPGHNIWGFQNVSKIVPIDVVKKPSQPGVLASKLRSFDGFRLNDSDNSSLDLQSFLSQSETDGLVVLKDGVIAYEHYDRTNTETSVHATFSISKSITGLLCGILVGQDKLDPDRPVLSYVPEVKGSAYENVTTRQLLDMRSGIVHDDSSPEYRRATGLYASKPGEKPTDLHAYIPTIPPSPPVFVDGLDGPPFEYISANADLTGWVIERASGKSFARTLSDSLWQPMGAESDACVTVDHGGNARAAAGICVTVRDLARLGQLLVQGGRDIVPESWINDMFDNGDQAAFAAGSEKSEYDPIFDTVAYRSYWVASPSQRTLMASGTNGQLLFVDCSSGVVVAKTSSQPKRTDWDKVRLTVQACKEFVRLLNEDVQ</sequence>
<protein>
    <recommendedName>
        <fullName evidence="1">Beta-lactamase-related domain-containing protein</fullName>
    </recommendedName>
</protein>
<dbReference type="PANTHER" id="PTHR43283">
    <property type="entry name" value="BETA-LACTAMASE-RELATED"/>
    <property type="match status" value="1"/>
</dbReference>
<accession>A0A0P7BHQ8</accession>
<feature type="domain" description="Beta-lactamase-related" evidence="1">
    <location>
        <begin position="73"/>
        <end position="358"/>
    </location>
</feature>
<evidence type="ECO:0000313" key="3">
    <source>
        <dbReference type="Proteomes" id="UP000050424"/>
    </source>
</evidence>
<organism evidence="2 3">
    <name type="scientific">Neonectria ditissima</name>
    <dbReference type="NCBI Taxonomy" id="78410"/>
    <lineage>
        <taxon>Eukaryota</taxon>
        <taxon>Fungi</taxon>
        <taxon>Dikarya</taxon>
        <taxon>Ascomycota</taxon>
        <taxon>Pezizomycotina</taxon>
        <taxon>Sordariomycetes</taxon>
        <taxon>Hypocreomycetidae</taxon>
        <taxon>Hypocreales</taxon>
        <taxon>Nectriaceae</taxon>
        <taxon>Neonectria</taxon>
    </lineage>
</organism>
<dbReference type="Proteomes" id="UP000050424">
    <property type="component" value="Unassembled WGS sequence"/>
</dbReference>
<dbReference type="Gene3D" id="3.40.710.10">
    <property type="entry name" value="DD-peptidase/beta-lactamase superfamily"/>
    <property type="match status" value="1"/>
</dbReference>
<dbReference type="InterPro" id="IPR050789">
    <property type="entry name" value="Diverse_Enzym_Activities"/>
</dbReference>
<evidence type="ECO:0000259" key="1">
    <source>
        <dbReference type="Pfam" id="PF00144"/>
    </source>
</evidence>